<dbReference type="Gene3D" id="3.30.450.90">
    <property type="match status" value="1"/>
</dbReference>
<organism evidence="3 4">
    <name type="scientific">Primorskyibacter flagellatus</name>
    <dbReference type="NCBI Taxonomy" id="1387277"/>
    <lineage>
        <taxon>Bacteria</taxon>
        <taxon>Pseudomonadati</taxon>
        <taxon>Pseudomonadota</taxon>
        <taxon>Alphaproteobacteria</taxon>
        <taxon>Rhodobacterales</taxon>
        <taxon>Roseobacteraceae</taxon>
        <taxon>Primorskyibacter</taxon>
    </lineage>
</organism>
<accession>A0A1W2DYV7</accession>
<evidence type="ECO:0000256" key="1">
    <source>
        <dbReference type="ARBA" id="ARBA00006611"/>
    </source>
</evidence>
<dbReference type="SUPFAM" id="SSF52540">
    <property type="entry name" value="P-loop containing nucleoside triphosphate hydrolases"/>
    <property type="match status" value="1"/>
</dbReference>
<dbReference type="AlphaFoldDB" id="A0A1W2DYV7"/>
<dbReference type="PANTHER" id="PTHR30486">
    <property type="entry name" value="TWITCHING MOTILITY PROTEIN PILT"/>
    <property type="match status" value="1"/>
</dbReference>
<dbReference type="Proteomes" id="UP000192330">
    <property type="component" value="Unassembled WGS sequence"/>
</dbReference>
<dbReference type="EMBL" id="FWYD01000019">
    <property type="protein sequence ID" value="SMD02018.1"/>
    <property type="molecule type" value="Genomic_DNA"/>
</dbReference>
<evidence type="ECO:0000313" key="3">
    <source>
        <dbReference type="EMBL" id="SMD02018.1"/>
    </source>
</evidence>
<proteinExistence type="inferred from homology"/>
<gene>
    <name evidence="3" type="ORF">SAMN06295998_11911</name>
</gene>
<dbReference type="Pfam" id="PF00437">
    <property type="entry name" value="T2SSE"/>
    <property type="match status" value="1"/>
</dbReference>
<dbReference type="InterPro" id="IPR050921">
    <property type="entry name" value="T4SS_GSP_E_ATPase"/>
</dbReference>
<dbReference type="STRING" id="1387277.SAMN06295998_11911"/>
<evidence type="ECO:0000313" key="4">
    <source>
        <dbReference type="Proteomes" id="UP000192330"/>
    </source>
</evidence>
<dbReference type="Gene3D" id="3.40.50.300">
    <property type="entry name" value="P-loop containing nucleotide triphosphate hydrolases"/>
    <property type="match status" value="1"/>
</dbReference>
<feature type="domain" description="Bacterial type II secretion system protein E" evidence="2">
    <location>
        <begin position="143"/>
        <end position="301"/>
    </location>
</feature>
<dbReference type="CDD" id="cd01130">
    <property type="entry name" value="VirB11-like_ATPase"/>
    <property type="match status" value="1"/>
</dbReference>
<dbReference type="RefSeq" id="WP_084354070.1">
    <property type="nucleotide sequence ID" value="NZ_FWYD01000019.1"/>
</dbReference>
<sequence length="324" mass="35842">MSSYLSQAMSCLRPLLTDDLVEIVINQDLGVWVERRGDVHMARAEGLGMTPADLKHLVTQIANEASIRFSEQKPVFSVSFDFEQWRIRAQVVAAPALESGYAVALRFFSPQAEIIKPRFLHGKPISSDAQRAERNREMKELAQANSLDAALRFCVEHKLNLIVSGGTSSGKTMVARHLQAMISDAERIITIEDAPDLLPQQPNKLMLVSLENDAYRSSEKLLQACLRLRPDRIILSEVRNRDAYTFLKAINTGHGGSITTLHADTARLAVSRLAQAALEATPGMTYSEMVSYIGQSIDVIVHTAKVAGQRGIIEFFLPGQEISE</sequence>
<dbReference type="InterPro" id="IPR001482">
    <property type="entry name" value="T2SS/T4SS_dom"/>
</dbReference>
<protein>
    <submittedName>
        <fullName evidence="3">Type IV secretion system protein VirB11</fullName>
    </submittedName>
</protein>
<comment type="similarity">
    <text evidence="1">Belongs to the GSP E family.</text>
</comment>
<dbReference type="GO" id="GO:0016887">
    <property type="term" value="F:ATP hydrolysis activity"/>
    <property type="evidence" value="ECO:0007669"/>
    <property type="project" value="InterPro"/>
</dbReference>
<dbReference type="PANTHER" id="PTHR30486:SF6">
    <property type="entry name" value="TYPE IV PILUS RETRACTATION ATPASE PILT"/>
    <property type="match status" value="1"/>
</dbReference>
<evidence type="ECO:0000259" key="2">
    <source>
        <dbReference type="Pfam" id="PF00437"/>
    </source>
</evidence>
<name>A0A1W2DYV7_9RHOB</name>
<keyword evidence="4" id="KW-1185">Reference proteome</keyword>
<reference evidence="3 4" key="1">
    <citation type="submission" date="2017-04" db="EMBL/GenBank/DDBJ databases">
        <authorList>
            <person name="Afonso C.L."/>
            <person name="Miller P.J."/>
            <person name="Scott M.A."/>
            <person name="Spackman E."/>
            <person name="Goraichik I."/>
            <person name="Dimitrov K.M."/>
            <person name="Suarez D.L."/>
            <person name="Swayne D.E."/>
        </authorList>
    </citation>
    <scope>NUCLEOTIDE SEQUENCE [LARGE SCALE GENOMIC DNA]</scope>
    <source>
        <strain evidence="3 4">CGMCC 1.12644</strain>
    </source>
</reference>
<dbReference type="InterPro" id="IPR027417">
    <property type="entry name" value="P-loop_NTPase"/>
</dbReference>
<dbReference type="OrthoDB" id="9810761at2"/>